<dbReference type="Proteomes" id="UP000029050">
    <property type="component" value="Unassembled WGS sequence"/>
</dbReference>
<proteinExistence type="predicted"/>
<dbReference type="EMBL" id="JGZI01000007">
    <property type="protein sequence ID" value="KFI83256.1"/>
    <property type="molecule type" value="Genomic_DNA"/>
</dbReference>
<dbReference type="CDD" id="cd00761">
    <property type="entry name" value="Glyco_tranf_GTA_type"/>
    <property type="match status" value="1"/>
</dbReference>
<dbReference type="InterPro" id="IPR050834">
    <property type="entry name" value="Glycosyltransf_2"/>
</dbReference>
<dbReference type="PANTHER" id="PTHR43685:SF2">
    <property type="entry name" value="GLYCOSYLTRANSFERASE 2-LIKE DOMAIN-CONTAINING PROTEIN"/>
    <property type="match status" value="1"/>
</dbReference>
<evidence type="ECO:0000313" key="2">
    <source>
        <dbReference type="EMBL" id="KFI83256.1"/>
    </source>
</evidence>
<accession>A0A087CJ06</accession>
<keyword evidence="2" id="KW-0808">Transferase</keyword>
<dbReference type="GO" id="GO:0016740">
    <property type="term" value="F:transferase activity"/>
    <property type="evidence" value="ECO:0007669"/>
    <property type="project" value="UniProtKB-KW"/>
</dbReference>
<organism evidence="2 3">
    <name type="scientific">Bifidobacterium psychraerophilum</name>
    <dbReference type="NCBI Taxonomy" id="218140"/>
    <lineage>
        <taxon>Bacteria</taxon>
        <taxon>Bacillati</taxon>
        <taxon>Actinomycetota</taxon>
        <taxon>Actinomycetes</taxon>
        <taxon>Bifidobacteriales</taxon>
        <taxon>Bifidobacteriaceae</taxon>
        <taxon>Bifidobacterium</taxon>
    </lineage>
</organism>
<dbReference type="Pfam" id="PF00535">
    <property type="entry name" value="Glycos_transf_2"/>
    <property type="match status" value="1"/>
</dbReference>
<comment type="caution">
    <text evidence="2">The sequence shown here is derived from an EMBL/GenBank/DDBJ whole genome shotgun (WGS) entry which is preliminary data.</text>
</comment>
<dbReference type="STRING" id="218140.BPSY_0351"/>
<dbReference type="OrthoDB" id="4547437at2"/>
<evidence type="ECO:0000313" key="3">
    <source>
        <dbReference type="Proteomes" id="UP000029050"/>
    </source>
</evidence>
<dbReference type="SUPFAM" id="SSF53448">
    <property type="entry name" value="Nucleotide-diphospho-sugar transferases"/>
    <property type="match status" value="1"/>
</dbReference>
<dbReference type="PANTHER" id="PTHR43685">
    <property type="entry name" value="GLYCOSYLTRANSFERASE"/>
    <property type="match status" value="1"/>
</dbReference>
<dbReference type="InterPro" id="IPR001173">
    <property type="entry name" value="Glyco_trans_2-like"/>
</dbReference>
<feature type="domain" description="Glycosyltransferase 2-like" evidence="1">
    <location>
        <begin position="9"/>
        <end position="130"/>
    </location>
</feature>
<dbReference type="GeneID" id="98299564"/>
<keyword evidence="3" id="KW-1185">Reference proteome</keyword>
<protein>
    <submittedName>
        <fullName evidence="2">Glycosyl transferase family 2</fullName>
    </submittedName>
</protein>
<dbReference type="RefSeq" id="WP_051921460.1">
    <property type="nucleotide sequence ID" value="NZ_JGZI01000007.1"/>
</dbReference>
<gene>
    <name evidence="2" type="ORF">BPSY_0351</name>
</gene>
<dbReference type="InterPro" id="IPR029044">
    <property type="entry name" value="Nucleotide-diphossugar_trans"/>
</dbReference>
<name>A0A087CJ06_9BIFI</name>
<dbReference type="Gene3D" id="3.90.550.10">
    <property type="entry name" value="Spore Coat Polysaccharide Biosynthesis Protein SpsA, Chain A"/>
    <property type="match status" value="1"/>
</dbReference>
<dbReference type="eggNOG" id="COG1215">
    <property type="taxonomic scope" value="Bacteria"/>
</dbReference>
<sequence>MSNDANDVTVVITCCNQADYIVEAVDSVHAQTLQTPSIIVVDDGSDDPRTIRVLVELSDSGVRVIHQRNAGVSSARNRGIRAASSTFVAVLDGDDRFKPHFLESAVDLLHHDDGLVAASSWMSTFGVLESTVKPLGGDIGAFLARNNCPAACVFRRDLALSAGGYDEDMRAGFEDWDFYLTILEHMEQAYSTHGRIGIIPEPLIEYRTSSTSSNIASMGKRLELMRLIIRKHQQSYQAHLCDAILGIETVSMQRLELWERTVRHHPELLSGNSPSALFMQEPSYGDGGMAAAVRIRSGIEALAEKGKPEVV</sequence>
<reference evidence="2 3" key="1">
    <citation type="submission" date="2014-03" db="EMBL/GenBank/DDBJ databases">
        <title>Genomics of Bifidobacteria.</title>
        <authorList>
            <person name="Ventura M."/>
            <person name="Milani C."/>
            <person name="Lugli G.A."/>
        </authorList>
    </citation>
    <scope>NUCLEOTIDE SEQUENCE [LARGE SCALE GENOMIC DNA]</scope>
    <source>
        <strain evidence="2 3">LMG 21775</strain>
    </source>
</reference>
<evidence type="ECO:0000259" key="1">
    <source>
        <dbReference type="Pfam" id="PF00535"/>
    </source>
</evidence>
<dbReference type="AlphaFoldDB" id="A0A087CJ06"/>